<dbReference type="InterPro" id="IPR051410">
    <property type="entry name" value="Ferric/Cupric_Reductase"/>
</dbReference>
<dbReference type="PANTHER" id="PTHR32361">
    <property type="entry name" value="FERRIC/CUPRIC REDUCTASE TRANSMEMBRANE COMPONENT"/>
    <property type="match status" value="1"/>
</dbReference>
<feature type="transmembrane region" description="Helical" evidence="8">
    <location>
        <begin position="285"/>
        <end position="306"/>
    </location>
</feature>
<reference evidence="10" key="1">
    <citation type="submission" date="2021-03" db="EMBL/GenBank/DDBJ databases">
        <authorList>
            <person name="Alouane T."/>
            <person name="Langin T."/>
            <person name="Bonhomme L."/>
        </authorList>
    </citation>
    <scope>NUCLEOTIDE SEQUENCE</scope>
    <source>
        <strain evidence="10">MDC_Fg202</strain>
    </source>
</reference>
<keyword evidence="5" id="KW-0406">Ion transport</keyword>
<evidence type="ECO:0000256" key="4">
    <source>
        <dbReference type="ARBA" id="ARBA00022989"/>
    </source>
</evidence>
<dbReference type="GO" id="GO:0015677">
    <property type="term" value="P:copper ion import"/>
    <property type="evidence" value="ECO:0007669"/>
    <property type="project" value="TreeGrafter"/>
</dbReference>
<keyword evidence="4 8" id="KW-1133">Transmembrane helix</keyword>
<keyword evidence="2" id="KW-0813">Transport</keyword>
<name>A0A2H3GU91_GIBZA</name>
<dbReference type="SUPFAM" id="SSF52343">
    <property type="entry name" value="Ferredoxin reductase-like, C-terminal NADP-linked domain"/>
    <property type="match status" value="1"/>
</dbReference>
<evidence type="ECO:0000256" key="8">
    <source>
        <dbReference type="SAM" id="Phobius"/>
    </source>
</evidence>
<evidence type="ECO:0000313" key="11">
    <source>
        <dbReference type="Proteomes" id="UP000746612"/>
    </source>
</evidence>
<dbReference type="PANTHER" id="PTHR32361:SF9">
    <property type="entry name" value="FERRIC REDUCTASE TRANSMEMBRANE COMPONENT 3-RELATED"/>
    <property type="match status" value="1"/>
</dbReference>
<feature type="transmembrane region" description="Helical" evidence="8">
    <location>
        <begin position="185"/>
        <end position="205"/>
    </location>
</feature>
<feature type="compositionally biased region" description="Low complexity" evidence="7">
    <location>
        <begin position="509"/>
        <end position="521"/>
    </location>
</feature>
<evidence type="ECO:0000256" key="5">
    <source>
        <dbReference type="ARBA" id="ARBA00023065"/>
    </source>
</evidence>
<feature type="transmembrane region" description="Helical" evidence="8">
    <location>
        <begin position="247"/>
        <end position="265"/>
    </location>
</feature>
<proteinExistence type="predicted"/>
<evidence type="ECO:0000256" key="2">
    <source>
        <dbReference type="ARBA" id="ARBA00022448"/>
    </source>
</evidence>
<dbReference type="InterPro" id="IPR039261">
    <property type="entry name" value="FNR_nucleotide-bd"/>
</dbReference>
<dbReference type="GO" id="GO:0000293">
    <property type="term" value="F:ferric-chelate reductase activity"/>
    <property type="evidence" value="ECO:0007669"/>
    <property type="project" value="TreeGrafter"/>
</dbReference>
<gene>
    <name evidence="10" type="ORF">MDCFG202_LOCUS50897</name>
</gene>
<dbReference type="Proteomes" id="UP000746612">
    <property type="component" value="Unassembled WGS sequence"/>
</dbReference>
<evidence type="ECO:0000256" key="9">
    <source>
        <dbReference type="SAM" id="SignalP"/>
    </source>
</evidence>
<dbReference type="Gene3D" id="3.40.50.80">
    <property type="entry name" value="Nucleotide-binding domain of ferredoxin-NADP reductase (FNR) module"/>
    <property type="match status" value="1"/>
</dbReference>
<keyword evidence="6 8" id="KW-0472">Membrane</keyword>
<feature type="transmembrane region" description="Helical" evidence="8">
    <location>
        <begin position="384"/>
        <end position="404"/>
    </location>
</feature>
<dbReference type="SFLD" id="SFLDG01168">
    <property type="entry name" value="Ferric_reductase_subgroup_(FRE"/>
    <property type="match status" value="1"/>
</dbReference>
<organism evidence="10 11">
    <name type="scientific">Gibberella zeae</name>
    <name type="common">Wheat head blight fungus</name>
    <name type="synonym">Fusarium graminearum</name>
    <dbReference type="NCBI Taxonomy" id="5518"/>
    <lineage>
        <taxon>Eukaryota</taxon>
        <taxon>Fungi</taxon>
        <taxon>Dikarya</taxon>
        <taxon>Ascomycota</taxon>
        <taxon>Pezizomycotina</taxon>
        <taxon>Sordariomycetes</taxon>
        <taxon>Hypocreomycetidae</taxon>
        <taxon>Hypocreales</taxon>
        <taxon>Nectriaceae</taxon>
        <taxon>Fusarium</taxon>
    </lineage>
</organism>
<feature type="signal peptide" evidence="9">
    <location>
        <begin position="1"/>
        <end position="32"/>
    </location>
</feature>
<dbReference type="GO" id="GO:0005886">
    <property type="term" value="C:plasma membrane"/>
    <property type="evidence" value="ECO:0007669"/>
    <property type="project" value="TreeGrafter"/>
</dbReference>
<keyword evidence="3 8" id="KW-0812">Transmembrane</keyword>
<dbReference type="Pfam" id="PF01794">
    <property type="entry name" value="Ferric_reduct"/>
    <property type="match status" value="1"/>
</dbReference>
<dbReference type="AlphaFoldDB" id="A0A2H3GU91"/>
<keyword evidence="9" id="KW-0732">Signal</keyword>
<sequence length="973" mass="106940">MTHRRGASASMALLHSFTLWTLLVLYTSSASATSLPGFGLKLYDPLCAESCVRSFSSLKLSCSIVSQGVHKRATHSPVFTPPKCKANNEAFLTSVASCFNTKCSEEKISKLEAFWEESVTGTNKVPAKWTYNEALAEVQEHPAKYQLKPTDFSLNETSIAEPTTYLKQWNQLGGYRNEMEIESRYSITLVVIALGLPIVITWLGYMPYIPTIYDKLKPFMLYPSTIGTYSVRPLPFKLGNVPNIGQAAFIIIFVSLTVVFASIDYDVRQPNARFESTKREQLAYLVYRTGSFAYALLPVIVLFPSRNNILLSLSNWSRSTFILLHRWVGRIFTLLAVLHAIFALAGSKTRTSADWRSWGDSTVILSVITTVGSGLYFRKANYELFLLMHVILAVFIVVGCWYHLIKRYEVIGLDFPHHSYGQEIWLYLTCAIWFFERLVRVIRVVRLGILRSKVKDIGSGYVRIDIPHVRWGLDPGKHVFVYFPTLAPLRPWENHPFSVIPTVALRSHGSASSPTTPVSPGGSSGLEDMEKSVAQIGSRTVLPSAENSAGVTLFIKKSAGITKHLQSHDRLFTFLEGPYPGNDTRQILRCDRLLLIAGGVGITSIFALAHNHWNVKLAWSVKEDARCLVNELEPAMDAISTAQVDVRVGSRFNVTALIDEESSRGWERVGIVVSGPGSLCDEFAIPRFVQSHSLPTFVTRFAMVSRILFAGALAVFSSRAVVAGPCRPVSSIEASYSTTLVVSSSTEAQSTETLETSLTVPTTDVTTSTAIEEATTVTTDGLTTTGPTTAATTTADPATTTTMAYTVPTSFKLLADGSDADGLAVKSNGNPGGSLVFGELPDYDEVVFSFQEETGYVQYDSKDLCVYYGDSDPAAQVITCTTVLSGRQFPLSCEKPDSHQLKCTTPGKTCFTAGSDPIAGCSPTDEDWTQFYVRPYISSSFLLYLGNGNAMADELDIMDLKAVDLRLKEAKDT</sequence>
<dbReference type="GO" id="GO:0006826">
    <property type="term" value="P:iron ion transport"/>
    <property type="evidence" value="ECO:0007669"/>
    <property type="project" value="TreeGrafter"/>
</dbReference>
<dbReference type="Pfam" id="PF08022">
    <property type="entry name" value="FAD_binding_8"/>
    <property type="match status" value="1"/>
</dbReference>
<feature type="transmembrane region" description="Helical" evidence="8">
    <location>
        <begin position="327"/>
        <end position="346"/>
    </location>
</feature>
<feature type="region of interest" description="Disordered" evidence="7">
    <location>
        <begin position="507"/>
        <end position="526"/>
    </location>
</feature>
<dbReference type="InterPro" id="IPR013130">
    <property type="entry name" value="Fe3_Rdtase_TM_dom"/>
</dbReference>
<evidence type="ECO:0000256" key="6">
    <source>
        <dbReference type="ARBA" id="ARBA00023136"/>
    </source>
</evidence>
<accession>A0A2H3GU91</accession>
<dbReference type="GO" id="GO:0006879">
    <property type="term" value="P:intracellular iron ion homeostasis"/>
    <property type="evidence" value="ECO:0007669"/>
    <property type="project" value="TreeGrafter"/>
</dbReference>
<evidence type="ECO:0000256" key="7">
    <source>
        <dbReference type="SAM" id="MobiDB-lite"/>
    </source>
</evidence>
<dbReference type="CDD" id="cd06186">
    <property type="entry name" value="NOX_Duox_like_FAD_NADP"/>
    <property type="match status" value="1"/>
</dbReference>
<feature type="chain" id="PRO_5043848210" evidence="9">
    <location>
        <begin position="33"/>
        <end position="973"/>
    </location>
</feature>
<dbReference type="InterPro" id="IPR013112">
    <property type="entry name" value="FAD-bd_8"/>
</dbReference>
<protein>
    <submittedName>
        <fullName evidence="10">Uncharacterized protein</fullName>
    </submittedName>
</protein>
<evidence type="ECO:0000256" key="3">
    <source>
        <dbReference type="ARBA" id="ARBA00022692"/>
    </source>
</evidence>
<comment type="subcellular location">
    <subcellularLocation>
        <location evidence="1">Membrane</location>
        <topology evidence="1">Multi-pass membrane protein</topology>
    </subcellularLocation>
</comment>
<comment type="caution">
    <text evidence="10">The sequence shown here is derived from an EMBL/GenBank/DDBJ whole genome shotgun (WGS) entry which is preliminary data.</text>
</comment>
<dbReference type="EMBL" id="CAJPIJ010000076">
    <property type="protein sequence ID" value="CAG1967783.1"/>
    <property type="molecule type" value="Genomic_DNA"/>
</dbReference>
<evidence type="ECO:0000256" key="1">
    <source>
        <dbReference type="ARBA" id="ARBA00004141"/>
    </source>
</evidence>
<evidence type="ECO:0000313" key="10">
    <source>
        <dbReference type="EMBL" id="CAG1967783.1"/>
    </source>
</evidence>